<evidence type="ECO:0000256" key="1">
    <source>
        <dbReference type="SAM" id="MobiDB-lite"/>
    </source>
</evidence>
<name>A0A8H3YTQ5_VENIN</name>
<feature type="region of interest" description="Disordered" evidence="1">
    <location>
        <begin position="41"/>
        <end position="73"/>
    </location>
</feature>
<proteinExistence type="predicted"/>
<evidence type="ECO:0000313" key="4">
    <source>
        <dbReference type="Proteomes" id="UP000447873"/>
    </source>
</evidence>
<dbReference type="AlphaFoldDB" id="A0A8H3YTQ5"/>
<dbReference type="EMBL" id="WNWR01000606">
    <property type="protein sequence ID" value="KAE9973079.1"/>
    <property type="molecule type" value="Genomic_DNA"/>
</dbReference>
<accession>A0A8H3YTQ5</accession>
<reference evidence="3 4" key="1">
    <citation type="submission" date="2018-12" db="EMBL/GenBank/DDBJ databases">
        <title>Venturia inaequalis Genome Resource.</title>
        <authorList>
            <person name="Lichtner F.J."/>
        </authorList>
    </citation>
    <scope>NUCLEOTIDE SEQUENCE [LARGE SCALE GENOMIC DNA]</scope>
    <source>
        <strain evidence="3 4">120213</strain>
        <strain evidence="2 5">DMI_063113</strain>
    </source>
</reference>
<protein>
    <submittedName>
        <fullName evidence="3">Uncharacterized protein</fullName>
    </submittedName>
</protein>
<keyword evidence="5" id="KW-1185">Reference proteome</keyword>
<dbReference type="Proteomes" id="UP000490939">
    <property type="component" value="Unassembled WGS sequence"/>
</dbReference>
<evidence type="ECO:0000313" key="2">
    <source>
        <dbReference type="EMBL" id="KAE9973079.1"/>
    </source>
</evidence>
<evidence type="ECO:0000313" key="3">
    <source>
        <dbReference type="EMBL" id="KAE9973420.1"/>
    </source>
</evidence>
<organism evidence="3 4">
    <name type="scientific">Venturia inaequalis</name>
    <name type="common">Apple scab fungus</name>
    <dbReference type="NCBI Taxonomy" id="5025"/>
    <lineage>
        <taxon>Eukaryota</taxon>
        <taxon>Fungi</taxon>
        <taxon>Dikarya</taxon>
        <taxon>Ascomycota</taxon>
        <taxon>Pezizomycotina</taxon>
        <taxon>Dothideomycetes</taxon>
        <taxon>Pleosporomycetidae</taxon>
        <taxon>Venturiales</taxon>
        <taxon>Venturiaceae</taxon>
        <taxon>Venturia</taxon>
    </lineage>
</organism>
<evidence type="ECO:0000313" key="5">
    <source>
        <dbReference type="Proteomes" id="UP000490939"/>
    </source>
</evidence>
<gene>
    <name evidence="2" type="ORF">EG327_009275</name>
    <name evidence="3" type="ORF">EG328_004416</name>
</gene>
<comment type="caution">
    <text evidence="3">The sequence shown here is derived from an EMBL/GenBank/DDBJ whole genome shotgun (WGS) entry which is preliminary data.</text>
</comment>
<feature type="compositionally biased region" description="Basic and acidic residues" evidence="1">
    <location>
        <begin position="54"/>
        <end position="72"/>
    </location>
</feature>
<dbReference type="Proteomes" id="UP000447873">
    <property type="component" value="Unassembled WGS sequence"/>
</dbReference>
<dbReference type="EMBL" id="WNWS01000243">
    <property type="protein sequence ID" value="KAE9973420.1"/>
    <property type="molecule type" value="Genomic_DNA"/>
</dbReference>
<sequence>MLITKHVIRFSRYKGVVVYIFPLADHTTILEARIEQYMMTNLPKPRQTETSVSEESKQHEEHQPDSPVDQHHNTTTTFLSLPREIRQKILVQTFNSVASRIKVPVVPRGPITNSQHAEIEKQEKRYGVRLMWIRAERKKVKTWAHTLSSLHPHIAGDMPYILEGWQKEIQVRLAEFEEMYRQFRKAFEWVLKVADPVPAPAPNPALA</sequence>